<feature type="coiled-coil region" evidence="1">
    <location>
        <begin position="101"/>
        <end position="142"/>
    </location>
</feature>
<keyword evidence="1" id="KW-0175">Coiled coil</keyword>
<evidence type="ECO:0000313" key="5">
    <source>
        <dbReference type="Proteomes" id="UP001142055"/>
    </source>
</evidence>
<dbReference type="AlphaFoldDB" id="A0A9Q0M445"/>
<dbReference type="PANTHER" id="PTHR22306">
    <property type="entry name" value="CHROMOSOME 7 OPEN READING FRAME 50"/>
    <property type="match status" value="1"/>
</dbReference>
<feature type="domain" description="WKF" evidence="3">
    <location>
        <begin position="138"/>
        <end position="202"/>
    </location>
</feature>
<feature type="region of interest" description="Disordered" evidence="2">
    <location>
        <begin position="1"/>
        <end position="73"/>
    </location>
</feature>
<keyword evidence="5" id="KW-1185">Reference proteome</keyword>
<protein>
    <recommendedName>
        <fullName evidence="3">WKF domain-containing protein</fullName>
    </recommendedName>
</protein>
<proteinExistence type="predicted"/>
<evidence type="ECO:0000259" key="3">
    <source>
        <dbReference type="Pfam" id="PF10180"/>
    </source>
</evidence>
<dbReference type="OMA" id="THVQDER"/>
<evidence type="ECO:0000256" key="1">
    <source>
        <dbReference type="SAM" id="Coils"/>
    </source>
</evidence>
<accession>A0A9Q0M445</accession>
<comment type="caution">
    <text evidence="4">The sequence shown here is derived from an EMBL/GenBank/DDBJ whole genome shotgun (WGS) entry which is preliminary data.</text>
</comment>
<name>A0A9Q0M445_BLOTA</name>
<dbReference type="Proteomes" id="UP001142055">
    <property type="component" value="Chromosome 3"/>
</dbReference>
<feature type="compositionally biased region" description="Basic and acidic residues" evidence="2">
    <location>
        <begin position="64"/>
        <end position="73"/>
    </location>
</feature>
<feature type="compositionally biased region" description="Basic and acidic residues" evidence="2">
    <location>
        <begin position="1"/>
        <end position="17"/>
    </location>
</feature>
<feature type="compositionally biased region" description="Basic residues" evidence="2">
    <location>
        <begin position="29"/>
        <end position="40"/>
    </location>
</feature>
<gene>
    <name evidence="4" type="ORF">RDWZM_008314</name>
</gene>
<dbReference type="InterPro" id="IPR019327">
    <property type="entry name" value="WKF"/>
</dbReference>
<reference evidence="4" key="1">
    <citation type="submission" date="2022-12" db="EMBL/GenBank/DDBJ databases">
        <title>Genome assemblies of Blomia tropicalis.</title>
        <authorList>
            <person name="Cui Y."/>
        </authorList>
    </citation>
    <scope>NUCLEOTIDE SEQUENCE</scope>
    <source>
        <tissue evidence="4">Adult mites</tissue>
    </source>
</reference>
<dbReference type="PANTHER" id="PTHR22306:SF2">
    <property type="entry name" value="CHROMOSOME 7 OPEN READING FRAME 50"/>
    <property type="match status" value="1"/>
</dbReference>
<organism evidence="4 5">
    <name type="scientific">Blomia tropicalis</name>
    <name type="common">Mite</name>
    <dbReference type="NCBI Taxonomy" id="40697"/>
    <lineage>
        <taxon>Eukaryota</taxon>
        <taxon>Metazoa</taxon>
        <taxon>Ecdysozoa</taxon>
        <taxon>Arthropoda</taxon>
        <taxon>Chelicerata</taxon>
        <taxon>Arachnida</taxon>
        <taxon>Acari</taxon>
        <taxon>Acariformes</taxon>
        <taxon>Sarcoptiformes</taxon>
        <taxon>Astigmata</taxon>
        <taxon>Glycyphagoidea</taxon>
        <taxon>Echimyopodidae</taxon>
        <taxon>Blomia</taxon>
    </lineage>
</organism>
<feature type="compositionally biased region" description="Basic and acidic residues" evidence="2">
    <location>
        <begin position="41"/>
        <end position="53"/>
    </location>
</feature>
<evidence type="ECO:0000256" key="2">
    <source>
        <dbReference type="SAM" id="MobiDB-lite"/>
    </source>
</evidence>
<dbReference type="EMBL" id="JAPWDV010000003">
    <property type="protein sequence ID" value="KAJ6217157.1"/>
    <property type="molecule type" value="Genomic_DNA"/>
</dbReference>
<evidence type="ECO:0000313" key="4">
    <source>
        <dbReference type="EMBL" id="KAJ6217157.1"/>
    </source>
</evidence>
<dbReference type="Pfam" id="PF10180">
    <property type="entry name" value="WKF"/>
    <property type="match status" value="1"/>
</dbReference>
<sequence>MDSKISSDSPAKEDKKKNIQSLYSEQNHNKKGKLEKRKSRREVIEQNILDKYHQSQHLQSILKPKTEDKDEEVNEIKPKFEISDSDKQEVDLLLGNLDKIRKEQKKKLIKEKKKYRQQQKLLKEAEETKETKQEKAIAYLKQWKKHRDEWKFRKNMHIWLLKNWKHSNKLPDKRFKTFLKYLKSNEQKSFALQRLEQEAQKIVDNTEDKEQNIHSYDRARDILQWIAV</sequence>